<accession>A0A7W5H4Y9</accession>
<protein>
    <submittedName>
        <fullName evidence="1">Uncharacterized protein</fullName>
    </submittedName>
</protein>
<evidence type="ECO:0000313" key="2">
    <source>
        <dbReference type="Proteomes" id="UP000536179"/>
    </source>
</evidence>
<comment type="caution">
    <text evidence="1">The sequence shown here is derived from an EMBL/GenBank/DDBJ whole genome shotgun (WGS) entry which is preliminary data.</text>
</comment>
<evidence type="ECO:0000313" key="1">
    <source>
        <dbReference type="EMBL" id="MBB3205658.1"/>
    </source>
</evidence>
<organism evidence="1 2">
    <name type="scientific">Aporhodopirellula rubra</name>
    <dbReference type="NCBI Taxonomy" id="980271"/>
    <lineage>
        <taxon>Bacteria</taxon>
        <taxon>Pseudomonadati</taxon>
        <taxon>Planctomycetota</taxon>
        <taxon>Planctomycetia</taxon>
        <taxon>Pirellulales</taxon>
        <taxon>Pirellulaceae</taxon>
        <taxon>Aporhodopirellula</taxon>
    </lineage>
</organism>
<sequence>MAWDEGILGGPPLLQQLKGHRRASQPILRDDVAAVLDVIP</sequence>
<dbReference type="EMBL" id="JACHXU010000004">
    <property type="protein sequence ID" value="MBB3205658.1"/>
    <property type="molecule type" value="Genomic_DNA"/>
</dbReference>
<name>A0A7W5H4Y9_9BACT</name>
<reference evidence="1 2" key="1">
    <citation type="submission" date="2020-08" db="EMBL/GenBank/DDBJ databases">
        <title>Genomic Encyclopedia of Type Strains, Phase III (KMG-III): the genomes of soil and plant-associated and newly described type strains.</title>
        <authorList>
            <person name="Whitman W."/>
        </authorList>
    </citation>
    <scope>NUCLEOTIDE SEQUENCE [LARGE SCALE GENOMIC DNA]</scope>
    <source>
        <strain evidence="1 2">CECT 8075</strain>
    </source>
</reference>
<dbReference type="Proteomes" id="UP000536179">
    <property type="component" value="Unassembled WGS sequence"/>
</dbReference>
<gene>
    <name evidence="1" type="ORF">FHS27_001462</name>
</gene>
<proteinExistence type="predicted"/>
<dbReference type="AlphaFoldDB" id="A0A7W5H4Y9"/>
<keyword evidence="2" id="KW-1185">Reference proteome</keyword>